<protein>
    <submittedName>
        <fullName evidence="1">Uncharacterized protein</fullName>
    </submittedName>
</protein>
<dbReference type="EMBL" id="JBBXMP010000948">
    <property type="protein sequence ID" value="KAL0056790.1"/>
    <property type="molecule type" value="Genomic_DNA"/>
</dbReference>
<gene>
    <name evidence="1" type="ORF">AAF712_016598</name>
</gene>
<organism evidence="1 2">
    <name type="scientific">Marasmius tenuissimus</name>
    <dbReference type="NCBI Taxonomy" id="585030"/>
    <lineage>
        <taxon>Eukaryota</taxon>
        <taxon>Fungi</taxon>
        <taxon>Dikarya</taxon>
        <taxon>Basidiomycota</taxon>
        <taxon>Agaricomycotina</taxon>
        <taxon>Agaricomycetes</taxon>
        <taxon>Agaricomycetidae</taxon>
        <taxon>Agaricales</taxon>
        <taxon>Marasmiineae</taxon>
        <taxon>Marasmiaceae</taxon>
        <taxon>Marasmius</taxon>
    </lineage>
</organism>
<evidence type="ECO:0000313" key="2">
    <source>
        <dbReference type="Proteomes" id="UP001437256"/>
    </source>
</evidence>
<accession>A0ABR2Z5D0</accession>
<evidence type="ECO:0000313" key="1">
    <source>
        <dbReference type="EMBL" id="KAL0056790.1"/>
    </source>
</evidence>
<keyword evidence="2" id="KW-1185">Reference proteome</keyword>
<sequence>MSNFNIRYECLDAQDDYRALLIKDANAASNLGVHSEWIQNDDTQIDDDNMNFVHPTQDVDVDRPIDFESLCFRDDSRNKGRSRAKEHKQQREEI</sequence>
<dbReference type="Proteomes" id="UP001437256">
    <property type="component" value="Unassembled WGS sequence"/>
</dbReference>
<proteinExistence type="predicted"/>
<reference evidence="1 2" key="1">
    <citation type="submission" date="2024-05" db="EMBL/GenBank/DDBJ databases">
        <title>A draft genome resource for the thread blight pathogen Marasmius tenuissimus strain MS-2.</title>
        <authorList>
            <person name="Yulfo-Soto G.E."/>
            <person name="Baruah I.K."/>
            <person name="Amoako-Attah I."/>
            <person name="Bukari Y."/>
            <person name="Meinhardt L.W."/>
            <person name="Bailey B.A."/>
            <person name="Cohen S.P."/>
        </authorList>
    </citation>
    <scope>NUCLEOTIDE SEQUENCE [LARGE SCALE GENOMIC DNA]</scope>
    <source>
        <strain evidence="1 2">MS-2</strain>
    </source>
</reference>
<name>A0ABR2Z5D0_9AGAR</name>
<comment type="caution">
    <text evidence="1">The sequence shown here is derived from an EMBL/GenBank/DDBJ whole genome shotgun (WGS) entry which is preliminary data.</text>
</comment>